<feature type="region of interest" description="Disordered" evidence="1">
    <location>
        <begin position="38"/>
        <end position="61"/>
    </location>
</feature>
<feature type="region of interest" description="Disordered" evidence="1">
    <location>
        <begin position="1"/>
        <end position="23"/>
    </location>
</feature>
<evidence type="ECO:0000256" key="1">
    <source>
        <dbReference type="SAM" id="MobiDB-lite"/>
    </source>
</evidence>
<name>A0A7Y4IEQ1_MYXXA</name>
<gene>
    <name evidence="2" type="ORF">HNV28_02800</name>
</gene>
<reference evidence="2 3" key="1">
    <citation type="submission" date="2020-05" db="EMBL/GenBank/DDBJ databases">
        <authorList>
            <person name="Whitworth D."/>
        </authorList>
    </citation>
    <scope>NUCLEOTIDE SEQUENCE [LARGE SCALE GENOMIC DNA]</scope>
    <source>
        <strain evidence="2 3">AM005</strain>
    </source>
</reference>
<protein>
    <submittedName>
        <fullName evidence="2">Uncharacterized protein</fullName>
    </submittedName>
</protein>
<accession>A0A7Y4IEQ1</accession>
<comment type="caution">
    <text evidence="2">The sequence shown here is derived from an EMBL/GenBank/DDBJ whole genome shotgun (WGS) entry which is preliminary data.</text>
</comment>
<dbReference type="AlphaFoldDB" id="A0A7Y4IEQ1"/>
<evidence type="ECO:0000313" key="2">
    <source>
        <dbReference type="EMBL" id="NOJ77290.1"/>
    </source>
</evidence>
<proteinExistence type="predicted"/>
<evidence type="ECO:0000313" key="3">
    <source>
        <dbReference type="Proteomes" id="UP000533080"/>
    </source>
</evidence>
<organism evidence="2 3">
    <name type="scientific">Myxococcus xanthus</name>
    <dbReference type="NCBI Taxonomy" id="34"/>
    <lineage>
        <taxon>Bacteria</taxon>
        <taxon>Pseudomonadati</taxon>
        <taxon>Myxococcota</taxon>
        <taxon>Myxococcia</taxon>
        <taxon>Myxococcales</taxon>
        <taxon>Cystobacterineae</taxon>
        <taxon>Myxococcaceae</taxon>
        <taxon>Myxococcus</taxon>
    </lineage>
</organism>
<feature type="compositionally biased region" description="Low complexity" evidence="1">
    <location>
        <begin position="43"/>
        <end position="55"/>
    </location>
</feature>
<sequence>MPGESGVWCMEPPPPSYPQEESSMRRLVPALLSASLMVGCGPTGSESEPSSPSTEHQGAPLTTTDVDVAPECQGLLAFVNTASLSTLDAYLPSDVAQNLVGYRATTPFSTLAQVSGVRGVGPVRLTQIEGGARALGYITSTCAGILDELALSTDDAAALVNLVNTIDSSALYAVLPYAWNGATHLLNLRPFASAQAISEVTGIGAVSLRNLRNAATQGYALTALIAVINAQEESLWTSRLSQDFDIQDVIDGAHGNGEFQSAQCFGIDPSLFPAGQDWTVRPELATGTEVYNEIESTVGYADRNEPLPDTLMTDGLAELQARTAGRTFKGCFISYGKGPWGGIQVKFYVDTVTGDRILSEQHWSE</sequence>
<dbReference type="EMBL" id="JABFNT010000006">
    <property type="protein sequence ID" value="NOJ77290.1"/>
    <property type="molecule type" value="Genomic_DNA"/>
</dbReference>
<dbReference type="Proteomes" id="UP000533080">
    <property type="component" value="Unassembled WGS sequence"/>
</dbReference>